<dbReference type="InterPro" id="IPR036237">
    <property type="entry name" value="Xyl_isomerase-like_sf"/>
</dbReference>
<dbReference type="PANTHER" id="PTHR12110:SF21">
    <property type="entry name" value="XYLOSE ISOMERASE-LIKE TIM BARREL DOMAIN-CONTAINING PROTEIN"/>
    <property type="match status" value="1"/>
</dbReference>
<organism evidence="2 3">
    <name type="scientific">Cephalotrichum gorgonifer</name>
    <dbReference type="NCBI Taxonomy" id="2041049"/>
    <lineage>
        <taxon>Eukaryota</taxon>
        <taxon>Fungi</taxon>
        <taxon>Dikarya</taxon>
        <taxon>Ascomycota</taxon>
        <taxon>Pezizomycotina</taxon>
        <taxon>Sordariomycetes</taxon>
        <taxon>Hypocreomycetidae</taxon>
        <taxon>Microascales</taxon>
        <taxon>Microascaceae</taxon>
        <taxon>Cephalotrichum</taxon>
    </lineage>
</organism>
<accession>A0AAE8MT31</accession>
<dbReference type="InterPro" id="IPR013022">
    <property type="entry name" value="Xyl_isomerase-like_TIM-brl"/>
</dbReference>
<name>A0AAE8MT31_9PEZI</name>
<dbReference type="InterPro" id="IPR050312">
    <property type="entry name" value="IolE/XylAMocC-like"/>
</dbReference>
<evidence type="ECO:0000313" key="2">
    <source>
        <dbReference type="EMBL" id="SPN99289.1"/>
    </source>
</evidence>
<protein>
    <submittedName>
        <fullName evidence="2">Related to dehydroshikimate dehydratase</fullName>
    </submittedName>
</protein>
<evidence type="ECO:0000313" key="3">
    <source>
        <dbReference type="Proteomes" id="UP001187682"/>
    </source>
</evidence>
<proteinExistence type="predicted"/>
<dbReference type="Pfam" id="PF01261">
    <property type="entry name" value="AP_endonuc_2"/>
    <property type="match status" value="1"/>
</dbReference>
<evidence type="ECO:0000259" key="1">
    <source>
        <dbReference type="Pfam" id="PF01261"/>
    </source>
</evidence>
<gene>
    <name evidence="2" type="ORF">DNG_02326</name>
</gene>
<dbReference type="Proteomes" id="UP001187682">
    <property type="component" value="Unassembled WGS sequence"/>
</dbReference>
<dbReference type="PANTHER" id="PTHR12110">
    <property type="entry name" value="HYDROXYPYRUVATE ISOMERASE"/>
    <property type="match status" value="1"/>
</dbReference>
<feature type="domain" description="Xylose isomerase-like TIM barrel" evidence="1">
    <location>
        <begin position="25"/>
        <end position="302"/>
    </location>
</feature>
<dbReference type="Gene3D" id="3.20.20.150">
    <property type="entry name" value="Divalent-metal-dependent TIM barrel enzymes"/>
    <property type="match status" value="1"/>
</dbReference>
<reference evidence="2" key="1">
    <citation type="submission" date="2018-03" db="EMBL/GenBank/DDBJ databases">
        <authorList>
            <person name="Guldener U."/>
        </authorList>
    </citation>
    <scope>NUCLEOTIDE SEQUENCE</scope>
</reference>
<comment type="caution">
    <text evidence="2">The sequence shown here is derived from an EMBL/GenBank/DDBJ whole genome shotgun (WGS) entry which is preliminary data.</text>
</comment>
<dbReference type="SUPFAM" id="SSF51658">
    <property type="entry name" value="Xylose isomerase-like"/>
    <property type="match status" value="1"/>
</dbReference>
<dbReference type="EMBL" id="ONZQ02000002">
    <property type="protein sequence ID" value="SPN99289.1"/>
    <property type="molecule type" value="Genomic_DNA"/>
</dbReference>
<keyword evidence="3" id="KW-1185">Reference proteome</keyword>
<dbReference type="AlphaFoldDB" id="A0AAE8MT31"/>
<sequence length="306" mass="34177">MSCKLGICTLSLGQSSAGHDLPTKLRAARAHGIQGVEIFDDDLLHLADSFPGGKDVQENGGLAAAVIRQLCQENDLTIICLQPFRHYEGILDNTQRARRFAELQHYMNLAQILGTDLLLIPSSFLPAEQLSNRDEDLVADLAAAADYGARQRPPIRIAYEALCWGTRIDVWERSWEMVTRVDRPNFGMCIDTFNLAGRVFADPSSTTGKTPHAERVITESLRRLTTYVDVRKVFLVQMGDAARLSEPLVPGHVLYNENQPTRMSWSRHCRLFYGEHHLGGYLPVKEIMTSVLVGLGYRGWSGITII</sequence>